<keyword evidence="12" id="KW-0233">DNA recombination</keyword>
<evidence type="ECO:0000256" key="13">
    <source>
        <dbReference type="SAM" id="Coils"/>
    </source>
</evidence>
<feature type="coiled-coil region" evidence="13">
    <location>
        <begin position="256"/>
        <end position="364"/>
    </location>
</feature>
<comment type="caution">
    <text evidence="15">The sequence shown here is derived from an EMBL/GenBank/DDBJ whole genome shotgun (WGS) entry which is preliminary data.</text>
</comment>
<evidence type="ECO:0000256" key="1">
    <source>
        <dbReference type="ARBA" id="ARBA00006930"/>
    </source>
</evidence>
<dbReference type="Gene3D" id="1.10.287.510">
    <property type="entry name" value="Helix hairpin bin"/>
    <property type="match status" value="1"/>
</dbReference>
<dbReference type="EMBL" id="JAUOQO010000005">
    <property type="protein sequence ID" value="MDO6573854.1"/>
    <property type="molecule type" value="Genomic_DNA"/>
</dbReference>
<evidence type="ECO:0000256" key="8">
    <source>
        <dbReference type="ARBA" id="ARBA00022801"/>
    </source>
</evidence>
<gene>
    <name evidence="15" type="primary">sbcC</name>
    <name evidence="15" type="ORF">Q4528_06765</name>
</gene>
<keyword evidence="16" id="KW-1185">Reference proteome</keyword>
<keyword evidence="4" id="KW-0235">DNA replication</keyword>
<evidence type="ECO:0000256" key="9">
    <source>
        <dbReference type="ARBA" id="ARBA00022839"/>
    </source>
</evidence>
<name>A0AAW7YQW4_9STAP</name>
<evidence type="ECO:0000313" key="15">
    <source>
        <dbReference type="EMBL" id="MDO6573854.1"/>
    </source>
</evidence>
<dbReference type="GO" id="GO:0004519">
    <property type="term" value="F:endonuclease activity"/>
    <property type="evidence" value="ECO:0007669"/>
    <property type="project" value="UniProtKB-KW"/>
</dbReference>
<feature type="coiled-coil region" evidence="13">
    <location>
        <begin position="388"/>
        <end position="511"/>
    </location>
</feature>
<evidence type="ECO:0000256" key="5">
    <source>
        <dbReference type="ARBA" id="ARBA00022722"/>
    </source>
</evidence>
<dbReference type="Proteomes" id="UP001170310">
    <property type="component" value="Unassembled WGS sequence"/>
</dbReference>
<keyword evidence="6" id="KW-0547">Nucleotide-binding</keyword>
<dbReference type="SUPFAM" id="SSF52540">
    <property type="entry name" value="P-loop containing nucleoside triphosphate hydrolases"/>
    <property type="match status" value="2"/>
</dbReference>
<keyword evidence="7" id="KW-0255">Endonuclease</keyword>
<keyword evidence="8 15" id="KW-0378">Hydrolase</keyword>
<dbReference type="GO" id="GO:0006302">
    <property type="term" value="P:double-strand break repair"/>
    <property type="evidence" value="ECO:0007669"/>
    <property type="project" value="InterPro"/>
</dbReference>
<feature type="coiled-coil region" evidence="13">
    <location>
        <begin position="537"/>
        <end position="814"/>
    </location>
</feature>
<sequence>MKPAKLTLTNFGPFLNETIDFHKIDQNQLFLISGKTGSGKTMIFDAIVYALYGEASTKNRKESDLRSHFADGNSAMQVTFEFELNNKIFKIVRTGPYIKEGNTTKTPAKLNVFEYNDNEFDLRESMVSAGNQFIIDLIGVNAEQFRQLFILPQGEFKKFLLSNSKEKQGILRTLFNSERFEQIEKALSEDVKNEKKQIEDRYKNIERLWNDINTFDSESLEELKTINVQQTEKLIDALPKFNEFGKKLAQSKYEDKNILENKISKIEHNLNENKELESNLKELEKNKNQFNQLKEQEESINKQKEKLNKINEIKPLSQLLDSKNETNKKLKQIENSVETSKQSIKQLNQEQEDYQYQLKKLTESEESINKEKAYLEKTHTFYVNLSKYDSSYKDKEKLSSKLEKLKEKKEQVEKEFYQLKDSIDSKDVDYDVVEQLSQDIFKIEKNIETTEKQLEEVKTKENLNSRINEIKDSNEKTDNEIEKLINAIADINQNEINLNNKETLVEQLQQVVSIGDTCPVCGNEITSLDQHIDFESINEKQRLLKSLQEELNEHKINKAKFENSINHLTEQLKNINVDEKSILNIDKLNTQLRVKQEEKVRHQKENDRILSTNKKIEQKKQEIYEIENEIKDTNAKIEQCEIRINDFETTSQFTNIKEFKLYYEQLKNNVTEYEQLTEKYKHAMSDISQKLSIEENNVKHHTTSLNESQDELKRTQKEIENEMNRLSLSSIEQIQSIIEIVNEKESIEKEINDFNKQLHMYEVEINRLTKLVSDRNLEDIDKIQENLSKTKEQLNQLNNEIATLEYQIKLNEQKGNEVESNINYLNKELKEQQDIFNLSEILSGKNSQKLTLENYVLVYYLEKIIAQANIRLATMSGQRYQLQRRAALSQGFSGLEIDVFDFYSNKSRHISSLSGGETFQASLALALGLSEIVQQESGGISLQSMFIDEGFGTLDQETLETALDTLVNLKSTGRMVGIISHVSELKQRIPLILEVTSNQYQSTTQFKWN</sequence>
<dbReference type="PANTHER" id="PTHR32114:SF2">
    <property type="entry name" value="ABC TRANSPORTER ABCH.3"/>
    <property type="match status" value="1"/>
</dbReference>
<dbReference type="Pfam" id="PF13558">
    <property type="entry name" value="SbcC_Walker_B"/>
    <property type="match status" value="1"/>
</dbReference>
<dbReference type="NCBIfam" id="NF041751">
    <property type="entry name" value="sbcc_Staph"/>
    <property type="match status" value="1"/>
</dbReference>
<proteinExistence type="inferred from homology"/>
<evidence type="ECO:0000256" key="3">
    <source>
        <dbReference type="ARBA" id="ARBA00013368"/>
    </source>
</evidence>
<evidence type="ECO:0000256" key="7">
    <source>
        <dbReference type="ARBA" id="ARBA00022759"/>
    </source>
</evidence>
<evidence type="ECO:0000313" key="16">
    <source>
        <dbReference type="Proteomes" id="UP001170310"/>
    </source>
</evidence>
<keyword evidence="11 13" id="KW-0175">Coiled coil</keyword>
<dbReference type="AlphaFoldDB" id="A0AAW7YQW4"/>
<evidence type="ECO:0000256" key="10">
    <source>
        <dbReference type="ARBA" id="ARBA00022840"/>
    </source>
</evidence>
<dbReference type="InterPro" id="IPR053380">
    <property type="entry name" value="SbcCD_Nuclease_C"/>
</dbReference>
<dbReference type="GO" id="GO:0006310">
    <property type="term" value="P:DNA recombination"/>
    <property type="evidence" value="ECO:0007669"/>
    <property type="project" value="UniProtKB-KW"/>
</dbReference>
<dbReference type="PANTHER" id="PTHR32114">
    <property type="entry name" value="ABC TRANSPORTER ABCH.3"/>
    <property type="match status" value="1"/>
</dbReference>
<comment type="subunit">
    <text evidence="2">Heterodimer of SbcC and SbcD.</text>
</comment>
<dbReference type="InterPro" id="IPR038729">
    <property type="entry name" value="Rad50/SbcC_AAA"/>
</dbReference>
<dbReference type="GO" id="GO:0016887">
    <property type="term" value="F:ATP hydrolysis activity"/>
    <property type="evidence" value="ECO:0007669"/>
    <property type="project" value="InterPro"/>
</dbReference>
<evidence type="ECO:0000256" key="4">
    <source>
        <dbReference type="ARBA" id="ARBA00022705"/>
    </source>
</evidence>
<keyword evidence="5" id="KW-0540">Nuclease</keyword>
<feature type="domain" description="Rad50/SbcC-type AAA" evidence="14">
    <location>
        <begin position="5"/>
        <end position="212"/>
    </location>
</feature>
<dbReference type="Gene3D" id="3.40.50.300">
    <property type="entry name" value="P-loop containing nucleotide triphosphate hydrolases"/>
    <property type="match status" value="2"/>
</dbReference>
<keyword evidence="9 15" id="KW-0269">Exonuclease</keyword>
<organism evidence="15 16">
    <name type="scientific">Staphylococcus pasteuri_A</name>
    <dbReference type="NCBI Taxonomy" id="3062664"/>
    <lineage>
        <taxon>Bacteria</taxon>
        <taxon>Bacillati</taxon>
        <taxon>Bacillota</taxon>
        <taxon>Bacilli</taxon>
        <taxon>Bacillales</taxon>
        <taxon>Staphylococcaceae</taxon>
        <taxon>Staphylococcus</taxon>
    </lineage>
</organism>
<dbReference type="InterPro" id="IPR027417">
    <property type="entry name" value="P-loop_NTPase"/>
</dbReference>
<keyword evidence="10" id="KW-0067">ATP-binding</keyword>
<dbReference type="Pfam" id="PF13476">
    <property type="entry name" value="AAA_23"/>
    <property type="match status" value="1"/>
</dbReference>
<evidence type="ECO:0000256" key="2">
    <source>
        <dbReference type="ARBA" id="ARBA00011322"/>
    </source>
</evidence>
<dbReference type="GO" id="GO:0005524">
    <property type="term" value="F:ATP binding"/>
    <property type="evidence" value="ECO:0007669"/>
    <property type="project" value="UniProtKB-KW"/>
</dbReference>
<evidence type="ECO:0000256" key="11">
    <source>
        <dbReference type="ARBA" id="ARBA00023054"/>
    </source>
</evidence>
<dbReference type="GO" id="GO:0004527">
    <property type="term" value="F:exonuclease activity"/>
    <property type="evidence" value="ECO:0007669"/>
    <property type="project" value="UniProtKB-KW"/>
</dbReference>
<evidence type="ECO:0000259" key="14">
    <source>
        <dbReference type="Pfam" id="PF13476"/>
    </source>
</evidence>
<accession>A0AAW7YQW4</accession>
<evidence type="ECO:0000256" key="6">
    <source>
        <dbReference type="ARBA" id="ARBA00022741"/>
    </source>
</evidence>
<reference evidence="15" key="1">
    <citation type="submission" date="2023-07" db="EMBL/GenBank/DDBJ databases">
        <title>Genome content predicts the carbon catabolic preferences of heterotrophic bacteria.</title>
        <authorList>
            <person name="Gralka M."/>
        </authorList>
    </citation>
    <scope>NUCLEOTIDE SEQUENCE</scope>
    <source>
        <strain evidence="15">E2R20</strain>
    </source>
</reference>
<evidence type="ECO:0000256" key="12">
    <source>
        <dbReference type="ARBA" id="ARBA00023172"/>
    </source>
</evidence>
<protein>
    <recommendedName>
        <fullName evidence="3">Nuclease SbcCD subunit C</fullName>
    </recommendedName>
</protein>
<dbReference type="GO" id="GO:0006260">
    <property type="term" value="P:DNA replication"/>
    <property type="evidence" value="ECO:0007669"/>
    <property type="project" value="UniProtKB-KW"/>
</dbReference>
<comment type="similarity">
    <text evidence="1">Belongs to the SMC family. SbcC subfamily.</text>
</comment>